<dbReference type="SUPFAM" id="SSF88697">
    <property type="entry name" value="PUA domain-like"/>
    <property type="match status" value="1"/>
</dbReference>
<dbReference type="InterPro" id="IPR015947">
    <property type="entry name" value="PUA-like_sf"/>
</dbReference>
<evidence type="ECO:0000259" key="1">
    <source>
        <dbReference type="Pfam" id="PF04266"/>
    </source>
</evidence>
<evidence type="ECO:0000313" key="3">
    <source>
        <dbReference type="Proteomes" id="UP001500443"/>
    </source>
</evidence>
<proteinExistence type="predicted"/>
<evidence type="ECO:0000313" key="2">
    <source>
        <dbReference type="EMBL" id="GAA2110682.1"/>
    </source>
</evidence>
<dbReference type="EMBL" id="BAAAPF010000010">
    <property type="protein sequence ID" value="GAA2110682.1"/>
    <property type="molecule type" value="Genomic_DNA"/>
</dbReference>
<protein>
    <recommendedName>
        <fullName evidence="1">ASCH domain-containing protein</fullName>
    </recommendedName>
</protein>
<dbReference type="InterPro" id="IPR007374">
    <property type="entry name" value="ASCH_domain"/>
</dbReference>
<dbReference type="Proteomes" id="UP001500443">
    <property type="component" value="Unassembled WGS sequence"/>
</dbReference>
<dbReference type="Pfam" id="PF04266">
    <property type="entry name" value="ASCH"/>
    <property type="match status" value="1"/>
</dbReference>
<dbReference type="RefSeq" id="WP_344287902.1">
    <property type="nucleotide sequence ID" value="NZ_BAAAPF010000010.1"/>
</dbReference>
<reference evidence="2 3" key="1">
    <citation type="journal article" date="2019" name="Int. J. Syst. Evol. Microbiol.">
        <title>The Global Catalogue of Microorganisms (GCM) 10K type strain sequencing project: providing services to taxonomists for standard genome sequencing and annotation.</title>
        <authorList>
            <consortium name="The Broad Institute Genomics Platform"/>
            <consortium name="The Broad Institute Genome Sequencing Center for Infectious Disease"/>
            <person name="Wu L."/>
            <person name="Ma J."/>
        </authorList>
    </citation>
    <scope>NUCLEOTIDE SEQUENCE [LARGE SCALE GENOMIC DNA]</scope>
    <source>
        <strain evidence="2 3">JCM 15481</strain>
    </source>
</reference>
<organism evidence="2 3">
    <name type="scientific">Streptomyces synnematoformans</name>
    <dbReference type="NCBI Taxonomy" id="415721"/>
    <lineage>
        <taxon>Bacteria</taxon>
        <taxon>Bacillati</taxon>
        <taxon>Actinomycetota</taxon>
        <taxon>Actinomycetes</taxon>
        <taxon>Kitasatosporales</taxon>
        <taxon>Streptomycetaceae</taxon>
        <taxon>Streptomyces</taxon>
    </lineage>
</organism>
<dbReference type="Gene3D" id="2.30.130.30">
    <property type="entry name" value="Hypothetical protein"/>
    <property type="match status" value="1"/>
</dbReference>
<name>A0ABN2XGD3_9ACTN</name>
<sequence length="141" mass="15586">MRALTIRQPWIAAIVQADKRIENRVWSTRYRGPILLHSSRSVDRIALRHPPLAAVLGTLTLHRGAVVGTARITDCHPNTCGACTPWSAARQYHLALDEVRALPRPVPWRGALGLWVPPPVLLDRVRQQLGDLGDEDQGATA</sequence>
<accession>A0ABN2XGD3</accession>
<gene>
    <name evidence="2" type="ORF">GCM10009802_07960</name>
</gene>
<keyword evidence="3" id="KW-1185">Reference proteome</keyword>
<comment type="caution">
    <text evidence="2">The sequence shown here is derived from an EMBL/GenBank/DDBJ whole genome shotgun (WGS) entry which is preliminary data.</text>
</comment>
<feature type="domain" description="ASCH" evidence="1">
    <location>
        <begin position="4"/>
        <end position="78"/>
    </location>
</feature>